<sequence length="346" mass="38440">MGKGKSRGTKAHPESQSQDQSSQQCPPELEGGWADASGPDESAEEEAALYDAAKVVNRPAYDTKHLDVLQYNVPELNLTLTLHQSSTTHSTSSSLWLSSQVLAAYLLHTPRYARNPRRGALAVELGAGVGFLSVLLAHMGWDVRATDLPEVLRGVMKKNGRENAVLERLGMKGRMRRRELDWEQWTGTVEEVQRLTSSASDSSASSSSSSSSEEENAPSQDEARRINLVLATDTLYVPHLVEPFWRTFSSLLTSSSSSSGSAVQAELQPELQPETHGLVALERRDSPFITSSLEAAQRFGLQLTRVSQKKLRRIVRDALKWEEEVWCGVEIWEVKVKVKEEQQEQQ</sequence>
<reference evidence="3 4" key="1">
    <citation type="journal article" date="2018" name="Mol. Biol. Evol.">
        <title>Broad Genomic Sampling Reveals a Smut Pathogenic Ancestry of the Fungal Clade Ustilaginomycotina.</title>
        <authorList>
            <person name="Kijpornyongpan T."/>
            <person name="Mondo S.J."/>
            <person name="Barry K."/>
            <person name="Sandor L."/>
            <person name="Lee J."/>
            <person name="Lipzen A."/>
            <person name="Pangilinan J."/>
            <person name="LaButti K."/>
            <person name="Hainaut M."/>
            <person name="Henrissat B."/>
            <person name="Grigoriev I.V."/>
            <person name="Spatafora J.W."/>
            <person name="Aime M.C."/>
        </authorList>
    </citation>
    <scope>NUCLEOTIDE SEQUENCE [LARGE SCALE GENOMIC DNA]</scope>
    <source>
        <strain evidence="3 4">MCA 4718</strain>
    </source>
</reference>
<dbReference type="PANTHER" id="PTHR14614:SF162">
    <property type="entry name" value="EXPRESSED PROTEIN"/>
    <property type="match status" value="1"/>
</dbReference>
<name>A0A316UBM2_9BASI</name>
<dbReference type="PANTHER" id="PTHR14614">
    <property type="entry name" value="HEPATOCELLULAR CARCINOMA-ASSOCIATED ANTIGEN"/>
    <property type="match status" value="1"/>
</dbReference>
<feature type="region of interest" description="Disordered" evidence="1">
    <location>
        <begin position="1"/>
        <end position="44"/>
    </location>
</feature>
<feature type="compositionally biased region" description="Low complexity" evidence="1">
    <location>
        <begin position="15"/>
        <end position="24"/>
    </location>
</feature>
<dbReference type="EMBL" id="KZ819324">
    <property type="protein sequence ID" value="PWN21851.1"/>
    <property type="molecule type" value="Genomic_DNA"/>
</dbReference>
<dbReference type="AlphaFoldDB" id="A0A316UBM2"/>
<dbReference type="Proteomes" id="UP000245942">
    <property type="component" value="Unassembled WGS sequence"/>
</dbReference>
<feature type="compositionally biased region" description="Low complexity" evidence="1">
    <location>
        <begin position="197"/>
        <end position="211"/>
    </location>
</feature>
<keyword evidence="2" id="KW-0812">Transmembrane</keyword>
<feature type="compositionally biased region" description="Basic residues" evidence="1">
    <location>
        <begin position="1"/>
        <end position="10"/>
    </location>
</feature>
<dbReference type="InterPro" id="IPR029063">
    <property type="entry name" value="SAM-dependent_MTases_sf"/>
</dbReference>
<dbReference type="InterPro" id="IPR019410">
    <property type="entry name" value="Methyltransf_16"/>
</dbReference>
<evidence type="ECO:0000313" key="3">
    <source>
        <dbReference type="EMBL" id="PWN21851.1"/>
    </source>
</evidence>
<evidence type="ECO:0000313" key="4">
    <source>
        <dbReference type="Proteomes" id="UP000245942"/>
    </source>
</evidence>
<keyword evidence="2" id="KW-1133">Transmembrane helix</keyword>
<dbReference type="Pfam" id="PF10294">
    <property type="entry name" value="Methyltransf_16"/>
    <property type="match status" value="1"/>
</dbReference>
<dbReference type="SUPFAM" id="SSF53335">
    <property type="entry name" value="S-adenosyl-L-methionine-dependent methyltransferases"/>
    <property type="match status" value="1"/>
</dbReference>
<evidence type="ECO:0000256" key="1">
    <source>
        <dbReference type="SAM" id="MobiDB-lite"/>
    </source>
</evidence>
<evidence type="ECO:0000256" key="2">
    <source>
        <dbReference type="SAM" id="Phobius"/>
    </source>
</evidence>
<dbReference type="GO" id="GO:0005634">
    <property type="term" value="C:nucleus"/>
    <property type="evidence" value="ECO:0007669"/>
    <property type="project" value="TreeGrafter"/>
</dbReference>
<feature type="region of interest" description="Disordered" evidence="1">
    <location>
        <begin position="193"/>
        <end position="222"/>
    </location>
</feature>
<accession>A0A316UBM2</accession>
<protein>
    <recommendedName>
        <fullName evidence="5">S-adenosyl-L-methionine-dependent methyltransferase</fullName>
    </recommendedName>
</protein>
<dbReference type="GeneID" id="37011132"/>
<dbReference type="GO" id="GO:0005737">
    <property type="term" value="C:cytoplasm"/>
    <property type="evidence" value="ECO:0007669"/>
    <property type="project" value="TreeGrafter"/>
</dbReference>
<evidence type="ECO:0008006" key="5">
    <source>
        <dbReference type="Google" id="ProtNLM"/>
    </source>
</evidence>
<dbReference type="OrthoDB" id="194386at2759"/>
<keyword evidence="2" id="KW-0472">Membrane</keyword>
<gene>
    <name evidence="3" type="ORF">BCV69DRAFT_157432</name>
</gene>
<proteinExistence type="predicted"/>
<dbReference type="RefSeq" id="XP_025349011.1">
    <property type="nucleotide sequence ID" value="XM_025489398.1"/>
</dbReference>
<dbReference type="STRING" id="1684307.A0A316UBM2"/>
<dbReference type="GO" id="GO:0008757">
    <property type="term" value="F:S-adenosylmethionine-dependent methyltransferase activity"/>
    <property type="evidence" value="ECO:0007669"/>
    <property type="project" value="UniProtKB-ARBA"/>
</dbReference>
<feature type="transmembrane region" description="Helical" evidence="2">
    <location>
        <begin position="121"/>
        <end position="141"/>
    </location>
</feature>
<organism evidence="3 4">
    <name type="scientific">Pseudomicrostroma glucosiphilum</name>
    <dbReference type="NCBI Taxonomy" id="1684307"/>
    <lineage>
        <taxon>Eukaryota</taxon>
        <taxon>Fungi</taxon>
        <taxon>Dikarya</taxon>
        <taxon>Basidiomycota</taxon>
        <taxon>Ustilaginomycotina</taxon>
        <taxon>Exobasidiomycetes</taxon>
        <taxon>Microstromatales</taxon>
        <taxon>Microstromatales incertae sedis</taxon>
        <taxon>Pseudomicrostroma</taxon>
    </lineage>
</organism>
<dbReference type="Gene3D" id="3.40.50.150">
    <property type="entry name" value="Vaccinia Virus protein VP39"/>
    <property type="match status" value="1"/>
</dbReference>
<keyword evidence="4" id="KW-1185">Reference proteome</keyword>